<evidence type="ECO:0000313" key="2">
    <source>
        <dbReference type="Proteomes" id="UP000533306"/>
    </source>
</evidence>
<dbReference type="AlphaFoldDB" id="A0A7W9S3L3"/>
<proteinExistence type="predicted"/>
<organism evidence="1 2">
    <name type="scientific">Aquamicrobium lusatiense</name>
    <dbReference type="NCBI Taxonomy" id="89772"/>
    <lineage>
        <taxon>Bacteria</taxon>
        <taxon>Pseudomonadati</taxon>
        <taxon>Pseudomonadota</taxon>
        <taxon>Alphaproteobacteria</taxon>
        <taxon>Hyphomicrobiales</taxon>
        <taxon>Phyllobacteriaceae</taxon>
        <taxon>Aquamicrobium</taxon>
    </lineage>
</organism>
<gene>
    <name evidence="1" type="ORF">HNR59_002524</name>
</gene>
<dbReference type="Pfam" id="PF02620">
    <property type="entry name" value="YceD"/>
    <property type="match status" value="1"/>
</dbReference>
<dbReference type="RefSeq" id="WP_183830712.1">
    <property type="nucleotide sequence ID" value="NZ_JACHEU010000001.1"/>
</dbReference>
<reference evidence="1 2" key="1">
    <citation type="submission" date="2020-08" db="EMBL/GenBank/DDBJ databases">
        <title>Genomic Encyclopedia of Type Strains, Phase IV (KMG-IV): sequencing the most valuable type-strain genomes for metagenomic binning, comparative biology and taxonomic classification.</title>
        <authorList>
            <person name="Goeker M."/>
        </authorList>
    </citation>
    <scope>NUCLEOTIDE SEQUENCE [LARGE SCALE GENOMIC DNA]</scope>
    <source>
        <strain evidence="1 2">DSM 11099</strain>
    </source>
</reference>
<comment type="caution">
    <text evidence="1">The sequence shown here is derived from an EMBL/GenBank/DDBJ whole genome shotgun (WGS) entry which is preliminary data.</text>
</comment>
<dbReference type="EMBL" id="JACHEU010000001">
    <property type="protein sequence ID" value="MBB6013179.1"/>
    <property type="molecule type" value="Genomic_DNA"/>
</dbReference>
<dbReference type="InterPro" id="IPR003772">
    <property type="entry name" value="YceD"/>
</dbReference>
<evidence type="ECO:0000313" key="1">
    <source>
        <dbReference type="EMBL" id="MBB6013179.1"/>
    </source>
</evidence>
<name>A0A7W9S3L3_9HYPH</name>
<dbReference type="Proteomes" id="UP000533306">
    <property type="component" value="Unassembled WGS sequence"/>
</dbReference>
<sequence length="180" mass="19502">MNEADEKSPVSFEVHVARLPQTGLPVTVEASEDQRRALAGVHELVSVEAYRAELLVTAWKRNGVKIAGRVVADITQNCVVTLEPIKTHIDEAVEGLFLSQGSKLARFEQQGEMVLDADGPDSPELFSGDVIDAGALAEEFFGLAIDPYPRKPGAVLDTSGMEAREETEFQKKLRGLLGKG</sequence>
<protein>
    <submittedName>
        <fullName evidence="1">Mg2+ and Co2+ transporter CorA</fullName>
    </submittedName>
</protein>
<keyword evidence="2" id="KW-1185">Reference proteome</keyword>
<accession>A0A7W9S3L3</accession>